<dbReference type="Proteomes" id="UP000255326">
    <property type="component" value="Unassembled WGS sequence"/>
</dbReference>
<dbReference type="PANTHER" id="PTHR35146">
    <property type="entry name" value="UPF0178 PROTEIN YAII"/>
    <property type="match status" value="1"/>
</dbReference>
<accession>A0A370GNJ2</accession>
<sequence length="178" mass="20021">METSLEKKDSPEGCRIVRLQAEKAAIFVDADACPVKSEIVEIANEYHFKTYFVASIAHKMNEPVWGEWFYVDSDKESADLFILNHAKLNNVVVTQDIGLASMLLPKGVYVVSPRGIEFKEESIETALNYRFAAAKARRQGKYGKGPKPFRDDDRARFKDSLTKILSNLAGDSDLLSKE</sequence>
<proteinExistence type="inferred from homology"/>
<keyword evidence="4" id="KW-1185">Reference proteome</keyword>
<dbReference type="HAMAP" id="MF_00489">
    <property type="entry name" value="UPF0178"/>
    <property type="match status" value="1"/>
</dbReference>
<protein>
    <recommendedName>
        <fullName evidence="2">UPF0178 protein DFR59_10356</fullName>
    </recommendedName>
</protein>
<dbReference type="EMBL" id="QQAY01000003">
    <property type="protein sequence ID" value="RDI43994.1"/>
    <property type="molecule type" value="Genomic_DNA"/>
</dbReference>
<evidence type="ECO:0000256" key="1">
    <source>
        <dbReference type="ARBA" id="ARBA00008522"/>
    </source>
</evidence>
<comment type="similarity">
    <text evidence="1 2">Belongs to the UPF0178 family.</text>
</comment>
<name>A0A370GNJ2_9BACI</name>
<evidence type="ECO:0000313" key="4">
    <source>
        <dbReference type="Proteomes" id="UP000255326"/>
    </source>
</evidence>
<dbReference type="AlphaFoldDB" id="A0A370GNJ2"/>
<organism evidence="3 4">
    <name type="scientific">Falsibacillus pallidus</name>
    <dbReference type="NCBI Taxonomy" id="493781"/>
    <lineage>
        <taxon>Bacteria</taxon>
        <taxon>Bacillati</taxon>
        <taxon>Bacillota</taxon>
        <taxon>Bacilli</taxon>
        <taxon>Bacillales</taxon>
        <taxon>Bacillaceae</taxon>
        <taxon>Falsibacillus</taxon>
    </lineage>
</organism>
<gene>
    <name evidence="3" type="ORF">DFR59_10356</name>
</gene>
<evidence type="ECO:0000313" key="3">
    <source>
        <dbReference type="EMBL" id="RDI43994.1"/>
    </source>
</evidence>
<reference evidence="3 4" key="1">
    <citation type="submission" date="2018-07" db="EMBL/GenBank/DDBJ databases">
        <title>Genomic Encyclopedia of Type Strains, Phase IV (KMG-IV): sequencing the most valuable type-strain genomes for metagenomic binning, comparative biology and taxonomic classification.</title>
        <authorList>
            <person name="Goeker M."/>
        </authorList>
    </citation>
    <scope>NUCLEOTIDE SEQUENCE [LARGE SCALE GENOMIC DNA]</scope>
    <source>
        <strain evidence="3 4">DSM 25281</strain>
    </source>
</reference>
<comment type="caution">
    <text evidence="3">The sequence shown here is derived from an EMBL/GenBank/DDBJ whole genome shotgun (WGS) entry which is preliminary data.</text>
</comment>
<dbReference type="Pfam" id="PF02639">
    <property type="entry name" value="DUF188"/>
    <property type="match status" value="1"/>
</dbReference>
<dbReference type="InterPro" id="IPR003791">
    <property type="entry name" value="UPF0178"/>
</dbReference>
<dbReference type="PANTHER" id="PTHR35146:SF1">
    <property type="entry name" value="UPF0178 PROTEIN YAII"/>
    <property type="match status" value="1"/>
</dbReference>
<evidence type="ECO:0000256" key="2">
    <source>
        <dbReference type="HAMAP-Rule" id="MF_00489"/>
    </source>
</evidence>